<dbReference type="SUPFAM" id="SSF53850">
    <property type="entry name" value="Periplasmic binding protein-like II"/>
    <property type="match status" value="1"/>
</dbReference>
<dbReference type="AlphaFoldDB" id="A0A6L6HS15"/>
<keyword evidence="1 2" id="KW-0732">Signal</keyword>
<dbReference type="PANTHER" id="PTHR35936">
    <property type="entry name" value="MEMBRANE-BOUND LYTIC MUREIN TRANSGLYCOSYLASE F"/>
    <property type="match status" value="1"/>
</dbReference>
<accession>A0A6L6HS15</accession>
<dbReference type="EMBL" id="WMBT01000007">
    <property type="protein sequence ID" value="MTE01121.1"/>
    <property type="molecule type" value="Genomic_DNA"/>
</dbReference>
<keyword evidence="5" id="KW-1185">Reference proteome</keyword>
<gene>
    <name evidence="4" type="ORF">GIY56_12525</name>
</gene>
<dbReference type="PANTHER" id="PTHR35936:SF19">
    <property type="entry name" value="AMINO-ACID-BINDING PROTEIN YXEM-RELATED"/>
    <property type="match status" value="1"/>
</dbReference>
<evidence type="ECO:0000313" key="4">
    <source>
        <dbReference type="EMBL" id="MTE01121.1"/>
    </source>
</evidence>
<dbReference type="Gene3D" id="3.40.190.10">
    <property type="entry name" value="Periplasmic binding protein-like II"/>
    <property type="match status" value="2"/>
</dbReference>
<organism evidence="4 5">
    <name type="scientific">Paracoccus lichenicola</name>
    <dbReference type="NCBI Taxonomy" id="2665644"/>
    <lineage>
        <taxon>Bacteria</taxon>
        <taxon>Pseudomonadati</taxon>
        <taxon>Pseudomonadota</taxon>
        <taxon>Alphaproteobacteria</taxon>
        <taxon>Rhodobacterales</taxon>
        <taxon>Paracoccaceae</taxon>
        <taxon>Paracoccus</taxon>
    </lineage>
</organism>
<evidence type="ECO:0000259" key="3">
    <source>
        <dbReference type="SMART" id="SM00062"/>
    </source>
</evidence>
<evidence type="ECO:0000313" key="5">
    <source>
        <dbReference type="Proteomes" id="UP000481417"/>
    </source>
</evidence>
<dbReference type="Pfam" id="PF00497">
    <property type="entry name" value="SBP_bac_3"/>
    <property type="match status" value="1"/>
</dbReference>
<evidence type="ECO:0000256" key="2">
    <source>
        <dbReference type="SAM" id="SignalP"/>
    </source>
</evidence>
<dbReference type="SMART" id="SM00062">
    <property type="entry name" value="PBPb"/>
    <property type="match status" value="1"/>
</dbReference>
<name>A0A6L6HS15_9RHOB</name>
<feature type="chain" id="PRO_5026773708" evidence="2">
    <location>
        <begin position="26"/>
        <end position="256"/>
    </location>
</feature>
<reference evidence="4 5" key="1">
    <citation type="submission" date="2019-11" db="EMBL/GenBank/DDBJ databases">
        <authorList>
            <person name="Lang L."/>
        </authorList>
    </citation>
    <scope>NUCLEOTIDE SEQUENCE [LARGE SCALE GENOMIC DNA]</scope>
    <source>
        <strain evidence="4 5">YIM 132242</strain>
    </source>
</reference>
<evidence type="ECO:0000256" key="1">
    <source>
        <dbReference type="ARBA" id="ARBA00022729"/>
    </source>
</evidence>
<sequence>MKMRIWIGASALVVGALFFGPAAQADDLARIREDGKMSVALSGAFPPMSFVDENNDVVGFDVDIGSELARRIGVEPEIVTTAWEGIIAGLVTGRFDTIVGSMGITEERKQAVDFVGPYYRSGLAVFVMPDSPARSLADLSDRTIGVSIGTLSEQWANDRGGWTVRTYKGLPELYLELKAGRIDAFIDDDVPVLAAIKGGENFRQIEDDTLPVSDIGIAIRKDSPELKAALQKALDDMMADGTYMEISNKWLGADMR</sequence>
<dbReference type="Proteomes" id="UP000481417">
    <property type="component" value="Unassembled WGS sequence"/>
</dbReference>
<proteinExistence type="predicted"/>
<dbReference type="InterPro" id="IPR001638">
    <property type="entry name" value="Solute-binding_3/MltF_N"/>
</dbReference>
<protein>
    <submittedName>
        <fullName evidence="4">Transporter substrate-binding domain-containing protein</fullName>
    </submittedName>
</protein>
<feature type="signal peptide" evidence="2">
    <location>
        <begin position="1"/>
        <end position="25"/>
    </location>
</feature>
<dbReference type="RefSeq" id="WP_154765186.1">
    <property type="nucleotide sequence ID" value="NZ_WMBT01000007.1"/>
</dbReference>
<feature type="domain" description="Solute-binding protein family 3/N-terminal" evidence="3">
    <location>
        <begin position="36"/>
        <end position="254"/>
    </location>
</feature>
<comment type="caution">
    <text evidence="4">The sequence shown here is derived from an EMBL/GenBank/DDBJ whole genome shotgun (WGS) entry which is preliminary data.</text>
</comment>